<dbReference type="PANTHER" id="PTHR22888:SF9">
    <property type="entry name" value="CYTOCHROME C OXIDASE SUBUNIT 2"/>
    <property type="match status" value="1"/>
</dbReference>
<dbReference type="Pfam" id="PF00034">
    <property type="entry name" value="Cytochrom_C"/>
    <property type="match status" value="1"/>
</dbReference>
<keyword evidence="5 16" id="KW-0679">Respiratory chain</keyword>
<keyword evidence="3 16" id="KW-0813">Transport</keyword>
<proteinExistence type="inferred from homology"/>
<evidence type="ECO:0000256" key="16">
    <source>
        <dbReference type="RuleBase" id="RU000456"/>
    </source>
</evidence>
<keyword evidence="9 16" id="KW-0249">Electron transport</keyword>
<evidence type="ECO:0000256" key="10">
    <source>
        <dbReference type="ARBA" id="ARBA00022989"/>
    </source>
</evidence>
<evidence type="ECO:0000256" key="14">
    <source>
        <dbReference type="ARBA" id="ARBA00024688"/>
    </source>
</evidence>
<dbReference type="STRING" id="309801.trd_0709"/>
<evidence type="ECO:0000256" key="15">
    <source>
        <dbReference type="PROSITE-ProRule" id="PRU00433"/>
    </source>
</evidence>
<dbReference type="EMBL" id="CP001275">
    <property type="protein sequence ID" value="ACM05296.1"/>
    <property type="molecule type" value="Genomic_DNA"/>
</dbReference>
<dbReference type="EC" id="7.1.1.9" evidence="17"/>
<dbReference type="InterPro" id="IPR002429">
    <property type="entry name" value="CcO_II-like_C"/>
</dbReference>
<evidence type="ECO:0000256" key="3">
    <source>
        <dbReference type="ARBA" id="ARBA00022448"/>
    </source>
</evidence>
<dbReference type="InterPro" id="IPR008972">
    <property type="entry name" value="Cupredoxin"/>
</dbReference>
<evidence type="ECO:0000256" key="17">
    <source>
        <dbReference type="RuleBase" id="RU004024"/>
    </source>
</evidence>
<dbReference type="NCBIfam" id="TIGR02866">
    <property type="entry name" value="CoxB"/>
    <property type="match status" value="1"/>
</dbReference>
<dbReference type="InterPro" id="IPR034236">
    <property type="entry name" value="CuRO_CcO_Caa3_II"/>
</dbReference>
<dbReference type="CDD" id="cd04213">
    <property type="entry name" value="CuRO_CcO_Caa3_II"/>
    <property type="match status" value="1"/>
</dbReference>
<evidence type="ECO:0000256" key="9">
    <source>
        <dbReference type="ARBA" id="ARBA00022982"/>
    </source>
</evidence>
<evidence type="ECO:0000256" key="7">
    <source>
        <dbReference type="ARBA" id="ARBA00022723"/>
    </source>
</evidence>
<keyword evidence="11 15" id="KW-0408">Iron</keyword>
<dbReference type="InterPro" id="IPR001505">
    <property type="entry name" value="Copper_CuA"/>
</dbReference>
<keyword evidence="13 18" id="KW-0472">Membrane</keyword>
<evidence type="ECO:0000256" key="18">
    <source>
        <dbReference type="SAM" id="Phobius"/>
    </source>
</evidence>
<keyword evidence="7 15" id="KW-0479">Metal-binding</keyword>
<evidence type="ECO:0000256" key="6">
    <source>
        <dbReference type="ARBA" id="ARBA00022692"/>
    </source>
</evidence>
<evidence type="ECO:0000256" key="11">
    <source>
        <dbReference type="ARBA" id="ARBA00023004"/>
    </source>
</evidence>
<comment type="similarity">
    <text evidence="2 16">Belongs to the cytochrome c oxidase subunit 2 family.</text>
</comment>
<dbReference type="GO" id="GO:0042773">
    <property type="term" value="P:ATP synthesis coupled electron transport"/>
    <property type="evidence" value="ECO:0007669"/>
    <property type="project" value="TreeGrafter"/>
</dbReference>
<dbReference type="InterPro" id="IPR014222">
    <property type="entry name" value="Cyt_c_oxidase_su2"/>
</dbReference>
<feature type="domain" description="Cytochrome oxidase subunit II copper A binding" evidence="19">
    <location>
        <begin position="156"/>
        <end position="268"/>
    </location>
</feature>
<keyword evidence="23" id="KW-1185">Reference proteome</keyword>
<dbReference type="Gene3D" id="2.60.40.420">
    <property type="entry name" value="Cupredoxins - blue copper proteins"/>
    <property type="match status" value="1"/>
</dbReference>
<dbReference type="GO" id="GO:0020037">
    <property type="term" value="F:heme binding"/>
    <property type="evidence" value="ECO:0007669"/>
    <property type="project" value="InterPro"/>
</dbReference>
<reference evidence="22 23" key="1">
    <citation type="journal article" date="2009" name="PLoS ONE">
        <title>Complete genome sequence of the aerobic CO-oxidizing thermophile Thermomicrobium roseum.</title>
        <authorList>
            <person name="Wu D."/>
            <person name="Raymond J."/>
            <person name="Wu M."/>
            <person name="Chatterji S."/>
            <person name="Ren Q."/>
            <person name="Graham J.E."/>
            <person name="Bryant D.A."/>
            <person name="Robb F."/>
            <person name="Colman A."/>
            <person name="Tallon L.J."/>
            <person name="Badger J.H."/>
            <person name="Madupu R."/>
            <person name="Ward N.L."/>
            <person name="Eisen J.A."/>
        </authorList>
    </citation>
    <scope>NUCLEOTIDE SEQUENCE [LARGE SCALE GENOMIC DNA]</scope>
    <source>
        <strain evidence="23">ATCC 27502 / DSM 5159 / P-2</strain>
    </source>
</reference>
<keyword evidence="8" id="KW-1278">Translocase</keyword>
<feature type="transmembrane region" description="Helical" evidence="18">
    <location>
        <begin position="81"/>
        <end position="103"/>
    </location>
</feature>
<dbReference type="PROSITE" id="PS50857">
    <property type="entry name" value="COX2_CUA"/>
    <property type="match status" value="1"/>
</dbReference>
<dbReference type="PANTHER" id="PTHR22888">
    <property type="entry name" value="CYTOCHROME C OXIDASE, SUBUNIT II"/>
    <property type="match status" value="1"/>
</dbReference>
<feature type="domain" description="Cytochrome oxidase subunit II transmembrane region profile" evidence="20">
    <location>
        <begin position="54"/>
        <end position="152"/>
    </location>
</feature>
<evidence type="ECO:0000256" key="13">
    <source>
        <dbReference type="ARBA" id="ARBA00023136"/>
    </source>
</evidence>
<comment type="catalytic activity">
    <reaction evidence="17">
        <text>4 Fe(II)-[cytochrome c] + O2 + 8 H(+)(in) = 4 Fe(III)-[cytochrome c] + 2 H2O + 4 H(+)(out)</text>
        <dbReference type="Rhea" id="RHEA:11436"/>
        <dbReference type="Rhea" id="RHEA-COMP:10350"/>
        <dbReference type="Rhea" id="RHEA-COMP:14399"/>
        <dbReference type="ChEBI" id="CHEBI:15377"/>
        <dbReference type="ChEBI" id="CHEBI:15378"/>
        <dbReference type="ChEBI" id="CHEBI:15379"/>
        <dbReference type="ChEBI" id="CHEBI:29033"/>
        <dbReference type="ChEBI" id="CHEBI:29034"/>
        <dbReference type="EC" id="7.1.1.9"/>
    </reaction>
</comment>
<protein>
    <recommendedName>
        <fullName evidence="17">Cytochrome c oxidase subunit 2</fullName>
        <ecNumber evidence="17">7.1.1.9</ecNumber>
    </recommendedName>
</protein>
<keyword evidence="10 18" id="KW-1133">Transmembrane helix</keyword>
<dbReference type="PROSITE" id="PS00078">
    <property type="entry name" value="COX2"/>
    <property type="match status" value="1"/>
</dbReference>
<evidence type="ECO:0000256" key="5">
    <source>
        <dbReference type="ARBA" id="ARBA00022660"/>
    </source>
</evidence>
<dbReference type="GO" id="GO:0005507">
    <property type="term" value="F:copper ion binding"/>
    <property type="evidence" value="ECO:0007669"/>
    <property type="project" value="InterPro"/>
</dbReference>
<evidence type="ECO:0000313" key="22">
    <source>
        <dbReference type="EMBL" id="ACM05296.1"/>
    </source>
</evidence>
<evidence type="ECO:0000256" key="4">
    <source>
        <dbReference type="ARBA" id="ARBA00022617"/>
    </source>
</evidence>
<dbReference type="GO" id="GO:0005886">
    <property type="term" value="C:plasma membrane"/>
    <property type="evidence" value="ECO:0007669"/>
    <property type="project" value="UniProtKB-SubCell"/>
</dbReference>
<dbReference type="AlphaFoldDB" id="B9KZ00"/>
<name>B9KZ00_THERP</name>
<keyword evidence="12 17" id="KW-0186">Copper</keyword>
<dbReference type="Pfam" id="PF02790">
    <property type="entry name" value="COX2_TM"/>
    <property type="match status" value="1"/>
</dbReference>
<dbReference type="GO" id="GO:0016491">
    <property type="term" value="F:oxidoreductase activity"/>
    <property type="evidence" value="ECO:0007669"/>
    <property type="project" value="InterPro"/>
</dbReference>
<dbReference type="InterPro" id="IPR036257">
    <property type="entry name" value="Cyt_c_oxidase_su2_TM_sf"/>
</dbReference>
<dbReference type="SUPFAM" id="SSF46626">
    <property type="entry name" value="Cytochrome c"/>
    <property type="match status" value="1"/>
</dbReference>
<comment type="function">
    <text evidence="14 17">Subunits I and II form the functional core of the enzyme complex. Electrons originating in cytochrome c are transferred via heme a and Cu(A) to the binuclear center formed by heme a3 and Cu(B).</text>
</comment>
<dbReference type="HOGENOM" id="CLU_036876_1_1_0"/>
<feature type="domain" description="Cytochrome c" evidence="21">
    <location>
        <begin position="280"/>
        <end position="388"/>
    </location>
</feature>
<dbReference type="SUPFAM" id="SSF49503">
    <property type="entry name" value="Cupredoxins"/>
    <property type="match status" value="1"/>
</dbReference>
<dbReference type="PROSITE" id="PS51007">
    <property type="entry name" value="CYTC"/>
    <property type="match status" value="1"/>
</dbReference>
<keyword evidence="4 15" id="KW-0349">Heme</keyword>
<evidence type="ECO:0000259" key="21">
    <source>
        <dbReference type="PROSITE" id="PS51007"/>
    </source>
</evidence>
<organism evidence="22 23">
    <name type="scientific">Thermomicrobium roseum (strain ATCC 27502 / DSM 5159 / P-2)</name>
    <dbReference type="NCBI Taxonomy" id="309801"/>
    <lineage>
        <taxon>Bacteria</taxon>
        <taxon>Pseudomonadati</taxon>
        <taxon>Thermomicrobiota</taxon>
        <taxon>Thermomicrobia</taxon>
        <taxon>Thermomicrobiales</taxon>
        <taxon>Thermomicrobiaceae</taxon>
        <taxon>Thermomicrobium</taxon>
    </lineage>
</organism>
<accession>B9KZ00</accession>
<evidence type="ECO:0000259" key="20">
    <source>
        <dbReference type="PROSITE" id="PS50999"/>
    </source>
</evidence>
<comment type="subcellular location">
    <subcellularLocation>
        <location evidence="16">Cell membrane</location>
        <topology evidence="16">Multi-pass membrane protein</topology>
    </subcellularLocation>
    <subcellularLocation>
        <location evidence="1">Membrane</location>
        <topology evidence="1">Multi-pass membrane protein</topology>
    </subcellularLocation>
</comment>
<keyword evidence="6 16" id="KW-0812">Transmembrane</keyword>
<comment type="cofactor">
    <cofactor evidence="17">
        <name>Cu cation</name>
        <dbReference type="ChEBI" id="CHEBI:23378"/>
    </cofactor>
    <text evidence="17">Binds a copper A center.</text>
</comment>
<dbReference type="InterPro" id="IPR009056">
    <property type="entry name" value="Cyt_c-like_dom"/>
</dbReference>
<evidence type="ECO:0000259" key="19">
    <source>
        <dbReference type="PROSITE" id="PS50857"/>
    </source>
</evidence>
<dbReference type="GO" id="GO:0004129">
    <property type="term" value="F:cytochrome-c oxidase activity"/>
    <property type="evidence" value="ECO:0007669"/>
    <property type="project" value="UniProtKB-EC"/>
</dbReference>
<dbReference type="eggNOG" id="COG1622">
    <property type="taxonomic scope" value="Bacteria"/>
</dbReference>
<evidence type="ECO:0000256" key="1">
    <source>
        <dbReference type="ARBA" id="ARBA00004141"/>
    </source>
</evidence>
<gene>
    <name evidence="22" type="ordered locus">trd_0709</name>
</gene>
<sequence>MVVESRLERRRIGARCCGEGAKRVKRIAKRPSTRSVLVMLLLALTVVLTSGCGVIGGKIASTSDPAGDQARLIWDLFITPVWWLVIFVFVLVTGWILINIVRFRRQPGDTRIPPQVHGNQRLEIAWTLIPAIILALIAVPSTRLIFELNRDPGPGSNALRAQVIGHQWWWEFRYPEYGIVTAGDLHLVVGRPVVLTITSHDVIHSFWPPRLAGKVDAVPGRAHTMVFTPEETGVFYGQCAELCGAQHAHMQFRVVVQTQEEFDAWVAKLRRPIPEPPAGSLAATGQQLFAGKAGCAGCHQVSPTYDPVTPINKTLAVGPNLAYIGERHVLAAFTDNTPEELHRWIASTCDVKPYSIMCEKWWRIRAEQNTLLTTEEVDAIVAYMLSLQ</sequence>
<dbReference type="Gene3D" id="1.10.287.90">
    <property type="match status" value="1"/>
</dbReference>
<evidence type="ECO:0000256" key="8">
    <source>
        <dbReference type="ARBA" id="ARBA00022967"/>
    </source>
</evidence>
<dbReference type="SUPFAM" id="SSF81464">
    <property type="entry name" value="Cytochrome c oxidase subunit II-like, transmembrane region"/>
    <property type="match status" value="1"/>
</dbReference>
<evidence type="ECO:0000256" key="12">
    <source>
        <dbReference type="ARBA" id="ARBA00023008"/>
    </source>
</evidence>
<dbReference type="PROSITE" id="PS50999">
    <property type="entry name" value="COX2_TM"/>
    <property type="match status" value="1"/>
</dbReference>
<feature type="transmembrane region" description="Helical" evidence="18">
    <location>
        <begin position="124"/>
        <end position="146"/>
    </location>
</feature>
<dbReference type="InterPro" id="IPR045187">
    <property type="entry name" value="CcO_II"/>
</dbReference>
<dbReference type="Proteomes" id="UP000000447">
    <property type="component" value="Chromosome"/>
</dbReference>
<evidence type="ECO:0000313" key="23">
    <source>
        <dbReference type="Proteomes" id="UP000000447"/>
    </source>
</evidence>
<dbReference type="KEGG" id="tro:trd_0709"/>
<dbReference type="PRINTS" id="PR01166">
    <property type="entry name" value="CYCOXIDASEII"/>
</dbReference>
<evidence type="ECO:0000256" key="2">
    <source>
        <dbReference type="ARBA" id="ARBA00007866"/>
    </source>
</evidence>
<dbReference type="InterPro" id="IPR011759">
    <property type="entry name" value="Cyt_c_oxidase_su2_TM_dom"/>
</dbReference>
<dbReference type="InterPro" id="IPR036909">
    <property type="entry name" value="Cyt_c-like_dom_sf"/>
</dbReference>
<dbReference type="Pfam" id="PF00116">
    <property type="entry name" value="COX2"/>
    <property type="match status" value="1"/>
</dbReference>
<feature type="transmembrane region" description="Helical" evidence="18">
    <location>
        <begin position="36"/>
        <end position="61"/>
    </location>
</feature>